<dbReference type="EMBL" id="JAGFOA010000002">
    <property type="protein sequence ID" value="MBO3662798.1"/>
    <property type="molecule type" value="Genomic_DNA"/>
</dbReference>
<dbReference type="Pfam" id="PF25355">
    <property type="entry name" value="DUF7882"/>
    <property type="match status" value="1"/>
</dbReference>
<keyword evidence="3" id="KW-1185">Reference proteome</keyword>
<evidence type="ECO:0000313" key="3">
    <source>
        <dbReference type="Proteomes" id="UP000680132"/>
    </source>
</evidence>
<dbReference type="RefSeq" id="WP_208500956.1">
    <property type="nucleotide sequence ID" value="NZ_JAGFOA010000002.1"/>
</dbReference>
<sequence>MTQAEKLRGERRGTIEEDEMGQLFYGSTGQAIEVDDALLAHVQLVTFTKLRRGESFVMSWKRPGGAGRETVWVQPSIPLRFASDSDQEIRINGKLLEDLAYAAGSLQGMDLSADVAPVLTAMRGGAQRAA</sequence>
<accession>A0A939QPW6</accession>
<organism evidence="2 3">
    <name type="scientific">Microbacterium stercoris</name>
    <dbReference type="NCBI Taxonomy" id="2820289"/>
    <lineage>
        <taxon>Bacteria</taxon>
        <taxon>Bacillati</taxon>
        <taxon>Actinomycetota</taxon>
        <taxon>Actinomycetes</taxon>
        <taxon>Micrococcales</taxon>
        <taxon>Microbacteriaceae</taxon>
        <taxon>Microbacterium</taxon>
    </lineage>
</organism>
<reference evidence="2" key="1">
    <citation type="submission" date="2021-03" db="EMBL/GenBank/DDBJ databases">
        <title>Microbacterium sp. nov., a novel actinobacterium isolated from cow dung.</title>
        <authorList>
            <person name="Zhang L."/>
        </authorList>
    </citation>
    <scope>NUCLEOTIDE SEQUENCE</scope>
    <source>
        <strain evidence="2">NEAU-LLB</strain>
    </source>
</reference>
<gene>
    <name evidence="2" type="ORF">J5V96_04635</name>
</gene>
<evidence type="ECO:0000313" key="2">
    <source>
        <dbReference type="EMBL" id="MBO3662798.1"/>
    </source>
</evidence>
<dbReference type="AlphaFoldDB" id="A0A939QPW6"/>
<proteinExistence type="predicted"/>
<dbReference type="Proteomes" id="UP000680132">
    <property type="component" value="Unassembled WGS sequence"/>
</dbReference>
<comment type="caution">
    <text evidence="2">The sequence shown here is derived from an EMBL/GenBank/DDBJ whole genome shotgun (WGS) entry which is preliminary data.</text>
</comment>
<evidence type="ECO:0000259" key="1">
    <source>
        <dbReference type="Pfam" id="PF25355"/>
    </source>
</evidence>
<dbReference type="InterPro" id="IPR057204">
    <property type="entry name" value="DUF7882"/>
</dbReference>
<name>A0A939QPW6_9MICO</name>
<feature type="domain" description="DUF7882" evidence="1">
    <location>
        <begin position="20"/>
        <end position="112"/>
    </location>
</feature>
<protein>
    <recommendedName>
        <fullName evidence="1">DUF7882 domain-containing protein</fullName>
    </recommendedName>
</protein>